<feature type="region of interest" description="Disordered" evidence="1">
    <location>
        <begin position="1"/>
        <end position="53"/>
    </location>
</feature>
<feature type="compositionally biased region" description="Polar residues" evidence="1">
    <location>
        <begin position="214"/>
        <end position="228"/>
    </location>
</feature>
<feature type="compositionally biased region" description="Basic and acidic residues" evidence="1">
    <location>
        <begin position="1"/>
        <end position="11"/>
    </location>
</feature>
<accession>A0A409Y9Z2</accession>
<evidence type="ECO:0000256" key="2">
    <source>
        <dbReference type="SAM" id="Phobius"/>
    </source>
</evidence>
<reference evidence="3 4" key="1">
    <citation type="journal article" date="2018" name="Evol. Lett.">
        <title>Horizontal gene cluster transfer increased hallucinogenic mushroom diversity.</title>
        <authorList>
            <person name="Reynolds H.T."/>
            <person name="Vijayakumar V."/>
            <person name="Gluck-Thaler E."/>
            <person name="Korotkin H.B."/>
            <person name="Matheny P.B."/>
            <person name="Slot J.C."/>
        </authorList>
    </citation>
    <scope>NUCLEOTIDE SEQUENCE [LARGE SCALE GENOMIC DNA]</scope>
    <source>
        <strain evidence="3 4">2629</strain>
    </source>
</reference>
<dbReference type="EMBL" id="NHTK01001346">
    <property type="protein sequence ID" value="PPQ99801.1"/>
    <property type="molecule type" value="Genomic_DNA"/>
</dbReference>
<feature type="transmembrane region" description="Helical" evidence="2">
    <location>
        <begin position="491"/>
        <end position="521"/>
    </location>
</feature>
<feature type="compositionally biased region" description="Polar residues" evidence="1">
    <location>
        <begin position="69"/>
        <end position="83"/>
    </location>
</feature>
<keyword evidence="2" id="KW-1133">Transmembrane helix</keyword>
<dbReference type="InParanoid" id="A0A409Y9Z2"/>
<feature type="compositionally biased region" description="Basic residues" evidence="1">
    <location>
        <begin position="233"/>
        <end position="252"/>
    </location>
</feature>
<evidence type="ECO:0000313" key="3">
    <source>
        <dbReference type="EMBL" id="PPQ99801.1"/>
    </source>
</evidence>
<organism evidence="3 4">
    <name type="scientific">Panaeolus cyanescens</name>
    <dbReference type="NCBI Taxonomy" id="181874"/>
    <lineage>
        <taxon>Eukaryota</taxon>
        <taxon>Fungi</taxon>
        <taxon>Dikarya</taxon>
        <taxon>Basidiomycota</taxon>
        <taxon>Agaricomycotina</taxon>
        <taxon>Agaricomycetes</taxon>
        <taxon>Agaricomycetidae</taxon>
        <taxon>Agaricales</taxon>
        <taxon>Agaricineae</taxon>
        <taxon>Galeropsidaceae</taxon>
        <taxon>Panaeolus</taxon>
    </lineage>
</organism>
<evidence type="ECO:0000313" key="4">
    <source>
        <dbReference type="Proteomes" id="UP000284842"/>
    </source>
</evidence>
<dbReference type="OrthoDB" id="2576477at2759"/>
<feature type="compositionally biased region" description="Polar residues" evidence="1">
    <location>
        <begin position="26"/>
        <end position="53"/>
    </location>
</feature>
<feature type="compositionally biased region" description="Basic and acidic residues" evidence="1">
    <location>
        <begin position="190"/>
        <end position="200"/>
    </location>
</feature>
<feature type="region of interest" description="Disordered" evidence="1">
    <location>
        <begin position="66"/>
        <end position="115"/>
    </location>
</feature>
<feature type="region of interest" description="Disordered" evidence="1">
    <location>
        <begin position="279"/>
        <end position="300"/>
    </location>
</feature>
<keyword evidence="2" id="KW-0812">Transmembrane</keyword>
<feature type="transmembrane region" description="Helical" evidence="2">
    <location>
        <begin position="391"/>
        <end position="413"/>
    </location>
</feature>
<protein>
    <submittedName>
        <fullName evidence="3">Uncharacterized protein</fullName>
    </submittedName>
</protein>
<name>A0A409Y9Z2_9AGAR</name>
<dbReference type="Proteomes" id="UP000284842">
    <property type="component" value="Unassembled WGS sequence"/>
</dbReference>
<feature type="compositionally biased region" description="Acidic residues" evidence="1">
    <location>
        <begin position="279"/>
        <end position="290"/>
    </location>
</feature>
<evidence type="ECO:0000256" key="1">
    <source>
        <dbReference type="SAM" id="MobiDB-lite"/>
    </source>
</evidence>
<sequence>MAMSHDTHPRTVDGAGLSEGSDAGNAVTTSAGHDENTGNAVSGPSQSSGNAIPTTGVTALLEHAGAQDTACTASPNTATSTNDSQREETVVVNLEPPPADIATETTASPSLSTTTAAEQISLSMATSPATSPISPSNAQTITIEDIPPGLLDDTPADPPPPYPSGSTRSRRTRSFRNANTGSRRSSRTRQVQEETGHSSENEEENAPLLGGHLSVQSSPRTGYPHSTNPPGHAHIHSHPHGHPHSHHARPHSISHGSTHSAAPSLAQTVLSLFNTEDDVHLDDETDDDDMGSGGSGEGEDTHLLSVVSADESLLHDQRSVDGDSLSVVGHGVGRRMRKGVVMGDKRWWKRYFRPLKRASYYRPLLHLAVINFPFALAAWVYLFVFTVTGTTLLVALPIGVLLCFFDLIGARLFSRAELALQSRFHPSLALVAPYPPRPIFTRWREATVEELENGDSAGLTRNRMRNGMVKEKSFYKNSYAMFTDSTSYQALFYFIVIKPAITLLISLFIIVFVLPSFIFVLPAPAMLRAVRRIGVWQAGVAIEGLYLAVR</sequence>
<proteinExistence type="predicted"/>
<gene>
    <name evidence="3" type="ORF">CVT24_009651</name>
</gene>
<feature type="region of interest" description="Disordered" evidence="1">
    <location>
        <begin position="145"/>
        <end position="261"/>
    </location>
</feature>
<keyword evidence="2" id="KW-0472">Membrane</keyword>
<dbReference type="AlphaFoldDB" id="A0A409Y9Z2"/>
<keyword evidence="4" id="KW-1185">Reference proteome</keyword>
<feature type="compositionally biased region" description="Low complexity" evidence="1">
    <location>
        <begin position="102"/>
        <end position="115"/>
    </location>
</feature>
<comment type="caution">
    <text evidence="3">The sequence shown here is derived from an EMBL/GenBank/DDBJ whole genome shotgun (WGS) entry which is preliminary data.</text>
</comment>
<feature type="transmembrane region" description="Helical" evidence="2">
    <location>
        <begin position="364"/>
        <end position="385"/>
    </location>
</feature>